<dbReference type="EMBL" id="CAKLPZ010000005">
    <property type="protein sequence ID" value="CAH1002516.1"/>
    <property type="molecule type" value="Genomic_DNA"/>
</dbReference>
<organism evidence="2 3">
    <name type="scientific">Neolewinella maritima</name>
    <dbReference type="NCBI Taxonomy" id="1383882"/>
    <lineage>
        <taxon>Bacteria</taxon>
        <taxon>Pseudomonadati</taxon>
        <taxon>Bacteroidota</taxon>
        <taxon>Saprospiria</taxon>
        <taxon>Saprospirales</taxon>
        <taxon>Lewinellaceae</taxon>
        <taxon>Neolewinella</taxon>
    </lineage>
</organism>
<comment type="caution">
    <text evidence="2">The sequence shown here is derived from an EMBL/GenBank/DDBJ whole genome shotgun (WGS) entry which is preliminary data.</text>
</comment>
<keyword evidence="3" id="KW-1185">Reference proteome</keyword>
<name>A0ABM9B550_9BACT</name>
<gene>
    <name evidence="2" type="ORF">LEM8419_03395</name>
</gene>
<evidence type="ECO:0000313" key="2">
    <source>
        <dbReference type="EMBL" id="CAH1002516.1"/>
    </source>
</evidence>
<feature type="region of interest" description="Disordered" evidence="1">
    <location>
        <begin position="20"/>
        <end position="41"/>
    </location>
</feature>
<evidence type="ECO:0000313" key="3">
    <source>
        <dbReference type="Proteomes" id="UP000837803"/>
    </source>
</evidence>
<sequence>MATTAQLDATIDSLDQGLQQAKSGASSNISSWVDTLNGTNDPALQTLASELRDLEKMLSSSNPDGKKLREALDSIGQHTTAMASKASGSEADKIRQLGKQLTDAANTI</sequence>
<reference evidence="2" key="1">
    <citation type="submission" date="2021-12" db="EMBL/GenBank/DDBJ databases">
        <authorList>
            <person name="Rodrigo-Torres L."/>
            <person name="Arahal R. D."/>
            <person name="Lucena T."/>
        </authorList>
    </citation>
    <scope>NUCLEOTIDE SEQUENCE</scope>
    <source>
        <strain evidence="2">CECT 8419</strain>
    </source>
</reference>
<proteinExistence type="predicted"/>
<dbReference type="RefSeq" id="WP_238752350.1">
    <property type="nucleotide sequence ID" value="NZ_CAKLPZ010000005.1"/>
</dbReference>
<accession>A0ABM9B550</accession>
<dbReference type="Proteomes" id="UP000837803">
    <property type="component" value="Unassembled WGS sequence"/>
</dbReference>
<protein>
    <submittedName>
        <fullName evidence="2">Uncharacterized protein</fullName>
    </submittedName>
</protein>
<evidence type="ECO:0000256" key="1">
    <source>
        <dbReference type="SAM" id="MobiDB-lite"/>
    </source>
</evidence>